<dbReference type="InterPro" id="IPR054363">
    <property type="entry name" value="GH95_cat"/>
</dbReference>
<comment type="caution">
    <text evidence="5">The sequence shown here is derived from an EMBL/GenBank/DDBJ whole genome shotgun (WGS) entry which is preliminary data.</text>
</comment>
<keyword evidence="5" id="KW-0378">Hydrolase</keyword>
<accession>A0A7Y9I1V5</accession>
<dbReference type="InterPro" id="IPR049053">
    <property type="entry name" value="AFCA-like_C"/>
</dbReference>
<dbReference type="RefSeq" id="WP_179747594.1">
    <property type="nucleotide sequence ID" value="NZ_JACCBU010000001.1"/>
</dbReference>
<organism evidence="5 6">
    <name type="scientific">Microlunatus parietis</name>
    <dbReference type="NCBI Taxonomy" id="682979"/>
    <lineage>
        <taxon>Bacteria</taxon>
        <taxon>Bacillati</taxon>
        <taxon>Actinomycetota</taxon>
        <taxon>Actinomycetes</taxon>
        <taxon>Propionibacteriales</taxon>
        <taxon>Propionibacteriaceae</taxon>
        <taxon>Microlunatus</taxon>
    </lineage>
</organism>
<dbReference type="Pfam" id="PF21307">
    <property type="entry name" value="Glyco_hydro_95_C"/>
    <property type="match status" value="1"/>
</dbReference>
<protein>
    <submittedName>
        <fullName evidence="5">Alpha-L-fucosidase 2</fullName>
        <ecNumber evidence="5">3.2.1.51</ecNumber>
    </submittedName>
</protein>
<name>A0A7Y9I1V5_9ACTN</name>
<keyword evidence="5" id="KW-0326">Glycosidase</keyword>
<feature type="domain" description="Glycosyl hydrolase family 95 N-terminal" evidence="2">
    <location>
        <begin position="13"/>
        <end position="253"/>
    </location>
</feature>
<feature type="compositionally biased region" description="Basic and acidic residues" evidence="1">
    <location>
        <begin position="322"/>
        <end position="332"/>
    </location>
</feature>
<dbReference type="InterPro" id="IPR012341">
    <property type="entry name" value="6hp_glycosidase-like_sf"/>
</dbReference>
<dbReference type="InterPro" id="IPR008928">
    <property type="entry name" value="6-hairpin_glycosidase_sf"/>
</dbReference>
<reference evidence="5 6" key="1">
    <citation type="submission" date="2020-07" db="EMBL/GenBank/DDBJ databases">
        <title>Sequencing the genomes of 1000 actinobacteria strains.</title>
        <authorList>
            <person name="Klenk H.-P."/>
        </authorList>
    </citation>
    <scope>NUCLEOTIDE SEQUENCE [LARGE SCALE GENOMIC DNA]</scope>
    <source>
        <strain evidence="5 6">DSM 22083</strain>
    </source>
</reference>
<evidence type="ECO:0000313" key="6">
    <source>
        <dbReference type="Proteomes" id="UP000569914"/>
    </source>
</evidence>
<dbReference type="InterPro" id="IPR027414">
    <property type="entry name" value="GH95_N_dom"/>
</dbReference>
<evidence type="ECO:0000259" key="2">
    <source>
        <dbReference type="Pfam" id="PF14498"/>
    </source>
</evidence>
<dbReference type="GO" id="GO:0005975">
    <property type="term" value="P:carbohydrate metabolic process"/>
    <property type="evidence" value="ECO:0007669"/>
    <property type="project" value="InterPro"/>
</dbReference>
<dbReference type="EC" id="3.2.1.51" evidence="5"/>
<dbReference type="EMBL" id="JACCBU010000001">
    <property type="protein sequence ID" value="NYE68705.1"/>
    <property type="molecule type" value="Genomic_DNA"/>
</dbReference>
<evidence type="ECO:0000259" key="4">
    <source>
        <dbReference type="Pfam" id="PF22124"/>
    </source>
</evidence>
<feature type="domain" description="Glycosyl hydrolase family 95 catalytic" evidence="4">
    <location>
        <begin position="290"/>
        <end position="705"/>
    </location>
</feature>
<evidence type="ECO:0000256" key="1">
    <source>
        <dbReference type="SAM" id="MobiDB-lite"/>
    </source>
</evidence>
<dbReference type="GO" id="GO:0004560">
    <property type="term" value="F:alpha-L-fucosidase activity"/>
    <property type="evidence" value="ECO:0007669"/>
    <property type="project" value="UniProtKB-EC"/>
</dbReference>
<dbReference type="Proteomes" id="UP000569914">
    <property type="component" value="Unassembled WGS sequence"/>
</dbReference>
<dbReference type="PANTHER" id="PTHR31084">
    <property type="entry name" value="ALPHA-L-FUCOSIDASE 2"/>
    <property type="match status" value="1"/>
</dbReference>
<sequence length="783" mass="85616">MIDGDLIDGEHRLWYDAPAPDWLAALPLGDGRLAAMMFGGVREQRIQLNHGSAWSGSPRSGDQDHSGQPETLAELREALAAGDHAAAEAAAVRLQDADSQSYLPFVDLFLEQDGLAEPLSYRRELELPTATHTELIETQDRPIQRAAFIAADPSVLVILVESGQPTDLRLRLETPLRLLGTRRESTMITADLQLPSDVDLRRDTISWDDDPTAALRAAVAVRWQHDGTDAESEDELRATGVRRCVIMITAATGHPGLAALAAGRTELGDLDSCRRDAVERLGRAVRLGADSLQASHREDFARQYDRVELSIGKAQQRGSELPTDRRLDRANADPRGPLTADPGLAELLFNYGRYLLISSSRPGGHPANLQGIWNDRLPAPWRSNYTININLQMNYWAAEAIGLTECLEPLYDLIDVLRVRGEKTAREKYGLPGWLAHHNTDGWGYSAMPGAAVGQPRWSMWPLGGLWLVRHLVERLNHRWDESFARERVWPALRGAAEFGLAWLGEAGDGTLGTAPSTSPENAFLIDGTAYGVGVSSTMDLTLISDTLRQLTRLAGRLGVDDDPVVAASEAALPRIPAPSIGRDGLIKEWLSDPEQAEPHHRHVSHLYFCYPGDHDNEDLADGVRASLDARGDESTGWSLAWKLALRARLGQADKVSDLLKLIFRDMSTDRGGQSGGLYPNLFAAHPPYQIDGNFGYLAGLLESLLHSHDGTLRLLPALPAELPDGSLTGIRARGGLTVSLNWAGGVLTEAQVTADADRTLDVTWPTGRTTLRLTRNTPTPIR</sequence>
<dbReference type="SUPFAM" id="SSF48208">
    <property type="entry name" value="Six-hairpin glycosidases"/>
    <property type="match status" value="1"/>
</dbReference>
<dbReference type="PANTHER" id="PTHR31084:SF0">
    <property type="entry name" value="ALPHA-L-FUCOSIDASE 2"/>
    <property type="match status" value="1"/>
</dbReference>
<keyword evidence="6" id="KW-1185">Reference proteome</keyword>
<dbReference type="AlphaFoldDB" id="A0A7Y9I1V5"/>
<dbReference type="Pfam" id="PF14498">
    <property type="entry name" value="Glyco_hyd_65N_2"/>
    <property type="match status" value="1"/>
</dbReference>
<proteinExistence type="predicted"/>
<feature type="region of interest" description="Disordered" evidence="1">
    <location>
        <begin position="314"/>
        <end position="336"/>
    </location>
</feature>
<gene>
    <name evidence="5" type="ORF">BKA15_000034</name>
</gene>
<dbReference type="PIRSF" id="PIRSF007663">
    <property type="entry name" value="UCP007663"/>
    <property type="match status" value="1"/>
</dbReference>
<feature type="domain" description="Alpha fucosidase A-like C-terminal" evidence="3">
    <location>
        <begin position="708"/>
        <end position="767"/>
    </location>
</feature>
<dbReference type="Gene3D" id="1.50.10.10">
    <property type="match status" value="1"/>
</dbReference>
<dbReference type="InterPro" id="IPR016518">
    <property type="entry name" value="Alpha-L-fucosidase"/>
</dbReference>
<evidence type="ECO:0000313" key="5">
    <source>
        <dbReference type="EMBL" id="NYE68705.1"/>
    </source>
</evidence>
<evidence type="ECO:0000259" key="3">
    <source>
        <dbReference type="Pfam" id="PF21307"/>
    </source>
</evidence>
<dbReference type="Pfam" id="PF22124">
    <property type="entry name" value="Glyco_hydro_95_cat"/>
    <property type="match status" value="1"/>
</dbReference>